<accession>A0A1V1P606</accession>
<dbReference type="Pfam" id="PF10040">
    <property type="entry name" value="CRISPR_Cas6"/>
    <property type="match status" value="1"/>
</dbReference>
<dbReference type="Proteomes" id="UP000189670">
    <property type="component" value="Unassembled WGS sequence"/>
</dbReference>
<sequence length="314" mass="35864">MNPLFNTNIARFQLTFSVETDWRLYGKEPAIRGKLGLNLKRKCCAFPGFRSKICEDCELIQKCLYIQLFSPIVLKNKGAGHSTRPFVISLESFGKDNHMLAEGETGCIYVTLFGPAIRYCSLFLESIQELKHFFPIQMESLTPCIPTPVNQHSESQIAWPLGDWISIENPTNTLRIGFVTPVRFKSKQQISAKTMNFHVLMQAIIRRLRDLKRAFSDNTDMGIVDNLLHQASEVIVSDNQLYWARRKRYSYRQHQEVYLNGFCGEIKFEGDLDLFLPYIEAAALVHVGKSTSAGNGRVCITCKKKSTSFIFVEK</sequence>
<feature type="domain" description="CRISPR-associated protein Cas6 C-terminal" evidence="1">
    <location>
        <begin position="178"/>
        <end position="298"/>
    </location>
</feature>
<dbReference type="AlphaFoldDB" id="A0A1V1P606"/>
<reference evidence="3" key="1">
    <citation type="submission" date="2012-11" db="EMBL/GenBank/DDBJ databases">
        <authorList>
            <person name="Lucero-Rivera Y.E."/>
            <person name="Tovar-Ramirez D."/>
        </authorList>
    </citation>
    <scope>NUCLEOTIDE SEQUENCE [LARGE SCALE GENOMIC DNA]</scope>
    <source>
        <strain evidence="3">Araruama</strain>
    </source>
</reference>
<proteinExistence type="predicted"/>
<evidence type="ECO:0000313" key="3">
    <source>
        <dbReference type="Proteomes" id="UP000189670"/>
    </source>
</evidence>
<name>A0A1V1P606_9BACT</name>
<evidence type="ECO:0000313" key="2">
    <source>
        <dbReference type="EMBL" id="ETR70329.1"/>
    </source>
</evidence>
<dbReference type="Gene3D" id="3.30.70.1900">
    <property type="match status" value="1"/>
</dbReference>
<evidence type="ECO:0000259" key="1">
    <source>
        <dbReference type="Pfam" id="PF10040"/>
    </source>
</evidence>
<gene>
    <name evidence="2" type="ORF">OMM_03317</name>
</gene>
<comment type="caution">
    <text evidence="2">The sequence shown here is derived from an EMBL/GenBank/DDBJ whole genome shotgun (WGS) entry which is preliminary data.</text>
</comment>
<protein>
    <recommendedName>
        <fullName evidence="1">CRISPR-associated protein Cas6 C-terminal domain-containing protein</fullName>
    </recommendedName>
</protein>
<dbReference type="EMBL" id="ATBP01000442">
    <property type="protein sequence ID" value="ETR70329.1"/>
    <property type="molecule type" value="Genomic_DNA"/>
</dbReference>
<organism evidence="2 3">
    <name type="scientific">Candidatus Magnetoglobus multicellularis str. Araruama</name>
    <dbReference type="NCBI Taxonomy" id="890399"/>
    <lineage>
        <taxon>Bacteria</taxon>
        <taxon>Pseudomonadati</taxon>
        <taxon>Thermodesulfobacteriota</taxon>
        <taxon>Desulfobacteria</taxon>
        <taxon>Desulfobacterales</taxon>
        <taxon>Desulfobacteraceae</taxon>
        <taxon>Candidatus Magnetoglobus</taxon>
    </lineage>
</organism>
<dbReference type="InterPro" id="IPR019267">
    <property type="entry name" value="CRISPR-assoc_Cas6_C"/>
</dbReference>